<gene>
    <name evidence="2" type="ORF">ITI46_06340</name>
</gene>
<feature type="compositionally biased region" description="Pro residues" evidence="1">
    <location>
        <begin position="407"/>
        <end position="416"/>
    </location>
</feature>
<dbReference type="EMBL" id="JADKMA010000020">
    <property type="protein sequence ID" value="MBO8191312.1"/>
    <property type="molecule type" value="Genomic_DNA"/>
</dbReference>
<proteinExistence type="predicted"/>
<evidence type="ECO:0000313" key="3">
    <source>
        <dbReference type="Proteomes" id="UP001519064"/>
    </source>
</evidence>
<feature type="region of interest" description="Disordered" evidence="1">
    <location>
        <begin position="394"/>
        <end position="426"/>
    </location>
</feature>
<evidence type="ECO:0000313" key="2">
    <source>
        <dbReference type="EMBL" id="MBO8191312.1"/>
    </source>
</evidence>
<protein>
    <recommendedName>
        <fullName evidence="4">Secreted protein</fullName>
    </recommendedName>
</protein>
<keyword evidence="3" id="KW-1185">Reference proteome</keyword>
<organism evidence="2 3">
    <name type="scientific">Streptomyces oryzae</name>
    <dbReference type="NCBI Taxonomy" id="1434886"/>
    <lineage>
        <taxon>Bacteria</taxon>
        <taxon>Bacillati</taxon>
        <taxon>Actinomycetota</taxon>
        <taxon>Actinomycetes</taxon>
        <taxon>Kitasatosporales</taxon>
        <taxon>Streptomycetaceae</taxon>
        <taxon>Streptomyces</taxon>
    </lineage>
</organism>
<reference evidence="2 3" key="1">
    <citation type="submission" date="2020-11" db="EMBL/GenBank/DDBJ databases">
        <title>Streptomyces spirodelae sp. nov., isolated from duckweed.</title>
        <authorList>
            <person name="Saimee Y."/>
            <person name="Duangmal K."/>
        </authorList>
    </citation>
    <scope>NUCLEOTIDE SEQUENCE [LARGE SCALE GENOMIC DNA]</scope>
    <source>
        <strain evidence="2 3">S16-07</strain>
    </source>
</reference>
<evidence type="ECO:0000256" key="1">
    <source>
        <dbReference type="SAM" id="MobiDB-lite"/>
    </source>
</evidence>
<sequence>MPDRHPLFTLIDNGDYHAVPDALAAMNADERRAVVPGLKAARASLSRVTLWTYDDPRRIAVQLAGAGCLASAPAVAEWLLKGKTRVTSIPGWRPDASLLACLFADGPDTRDADFQAELVRRIADSRLDDGELPYYHLAVELIRRSGCPVPATDAFVLTWARETAGRYNIDTTAPTWDERPLAGILADSPFLQPLAYRLFEIDGVPGYTNLSAYSRDDPDHSWPAALAALATDGTLDAGRLHDAVLASLVRGTGAAADIRFRLWTLEKLAPSMEECAKYEDEYVRLLLDGPSTVAAHAQQVLKGVLAPARVVEVSRDALLRPEKKLVRAQLGWLDRAVRQEPATAGAAVAALAEARDALEDAALRERTERLINRHSPQSLQAPAPAPELALALAPAPSAGPERAPEPDIAPPPPPEPARLDGPQDDAPEDVAATLRIWWRRHQDDGPFEDALLDRLIRHAHRDREGLAAALRAGIADHLEWFSHAGHEPWNPLGVAAAVCGVPYPGSASMFDTMVEIRGRELIARLHAGVTTPFPLATATHDDGTVEAAELVARIAEYERLGTEPGPVDLAQALLRVRPQADPEVRAAADALASPAGRRLAERLRTGGQDADRSAYPEPFATLLAGPGPTKGNSPVPTRSVFPCRPEDLPCHPDIQADWAWYVVRRSGARMDCRILERLAALPGPKGEAMHRALAEGLNEERREDRAAAVDALVIMVARAELDPARLAAALAELRSPVASRLATALKDASTAVAAGVLWPVLTGLLPHLLPSGARLHGLSDLLALTTDLAIRTGTREEIPGLRELASRPPKSRLVKEARRLRGTLTG</sequence>
<evidence type="ECO:0008006" key="4">
    <source>
        <dbReference type="Google" id="ProtNLM"/>
    </source>
</evidence>
<feature type="region of interest" description="Disordered" evidence="1">
    <location>
        <begin position="605"/>
        <end position="636"/>
    </location>
</feature>
<name>A0ABS3X7G4_9ACTN</name>
<feature type="compositionally biased region" description="Basic and acidic residues" evidence="1">
    <location>
        <begin position="605"/>
        <end position="614"/>
    </location>
</feature>
<accession>A0ABS3X7G4</accession>
<dbReference type="Proteomes" id="UP001519064">
    <property type="component" value="Unassembled WGS sequence"/>
</dbReference>
<comment type="caution">
    <text evidence="2">The sequence shown here is derived from an EMBL/GenBank/DDBJ whole genome shotgun (WGS) entry which is preliminary data.</text>
</comment>